<dbReference type="AlphaFoldDB" id="A0A1G6X8Y1"/>
<dbReference type="SUPFAM" id="SSF50118">
    <property type="entry name" value="Cell growth inhibitor/plasmid maintenance toxic component"/>
    <property type="match status" value="1"/>
</dbReference>
<dbReference type="EMBL" id="FNAN01000002">
    <property type="protein sequence ID" value="SDD74538.1"/>
    <property type="molecule type" value="Genomic_DNA"/>
</dbReference>
<evidence type="ECO:0000313" key="2">
    <source>
        <dbReference type="EMBL" id="SDD74538.1"/>
    </source>
</evidence>
<dbReference type="GO" id="GO:0016075">
    <property type="term" value="P:rRNA catabolic process"/>
    <property type="evidence" value="ECO:0007669"/>
    <property type="project" value="TreeGrafter"/>
</dbReference>
<gene>
    <name evidence="2" type="ORF">SAMN04487996_10294</name>
</gene>
<organism evidence="2 3">
    <name type="scientific">Dyadobacter soli</name>
    <dbReference type="NCBI Taxonomy" id="659014"/>
    <lineage>
        <taxon>Bacteria</taxon>
        <taxon>Pseudomonadati</taxon>
        <taxon>Bacteroidota</taxon>
        <taxon>Cytophagia</taxon>
        <taxon>Cytophagales</taxon>
        <taxon>Spirosomataceae</taxon>
        <taxon>Dyadobacter</taxon>
    </lineage>
</organism>
<dbReference type="STRING" id="659014.SAMN04487996_10294"/>
<keyword evidence="1" id="KW-0378">Hydrolase</keyword>
<reference evidence="3" key="1">
    <citation type="submission" date="2016-10" db="EMBL/GenBank/DDBJ databases">
        <authorList>
            <person name="Varghese N."/>
            <person name="Submissions S."/>
        </authorList>
    </citation>
    <scope>NUCLEOTIDE SEQUENCE [LARGE SCALE GENOMIC DNA]</scope>
    <source>
        <strain evidence="3">DSM 25329</strain>
    </source>
</reference>
<dbReference type="OrthoDB" id="9808744at2"/>
<dbReference type="InterPro" id="IPR003477">
    <property type="entry name" value="PemK-like"/>
</dbReference>
<dbReference type="EC" id="3.1.-.-" evidence="1"/>
<dbReference type="RefSeq" id="WP_090146479.1">
    <property type="nucleotide sequence ID" value="NZ_FNAN01000002.1"/>
</dbReference>
<dbReference type="InterPro" id="IPR011067">
    <property type="entry name" value="Plasmid_toxin/cell-grow_inhib"/>
</dbReference>
<dbReference type="GO" id="GO:0016787">
    <property type="term" value="F:hydrolase activity"/>
    <property type="evidence" value="ECO:0007669"/>
    <property type="project" value="UniProtKB-KW"/>
</dbReference>
<keyword evidence="1" id="KW-0540">Nuclease</keyword>
<dbReference type="PIRSF" id="PIRSF033490">
    <property type="entry name" value="MazF"/>
    <property type="match status" value="1"/>
</dbReference>
<protein>
    <recommendedName>
        <fullName evidence="1">mRNA interferase</fullName>
        <ecNumber evidence="1">3.1.-.-</ecNumber>
    </recommendedName>
</protein>
<dbReference type="Gene3D" id="2.30.30.110">
    <property type="match status" value="1"/>
</dbReference>
<keyword evidence="1" id="KW-0255">Endonuclease</keyword>
<dbReference type="GO" id="GO:0003677">
    <property type="term" value="F:DNA binding"/>
    <property type="evidence" value="ECO:0007669"/>
    <property type="project" value="InterPro"/>
</dbReference>
<dbReference type="PANTHER" id="PTHR33988">
    <property type="entry name" value="ENDORIBONUCLEASE MAZF-RELATED"/>
    <property type="match status" value="1"/>
</dbReference>
<dbReference type="Proteomes" id="UP000198748">
    <property type="component" value="Unassembled WGS sequence"/>
</dbReference>
<comment type="similarity">
    <text evidence="1">Belongs to the PemK/MazF family.</text>
</comment>
<keyword evidence="3" id="KW-1185">Reference proteome</keyword>
<evidence type="ECO:0000313" key="3">
    <source>
        <dbReference type="Proteomes" id="UP000198748"/>
    </source>
</evidence>
<comment type="function">
    <text evidence="1">Toxic component of a type II toxin-antitoxin (TA) system.</text>
</comment>
<dbReference type="Pfam" id="PF02452">
    <property type="entry name" value="PemK_toxin"/>
    <property type="match status" value="1"/>
</dbReference>
<sequence length="111" mass="12182">MQKGDIFWAKLDPVVGSETAKTRPVLIVSNDVNNQYSSTITVLPLTSSTAKIYPFEVPLAANEGGLRNESKVKANQIRTIDKSRLGNKIGQLNSTKMKAVELAILIHLDIF</sequence>
<evidence type="ECO:0000256" key="1">
    <source>
        <dbReference type="PIRNR" id="PIRNR033490"/>
    </source>
</evidence>
<name>A0A1G6X8Y1_9BACT</name>
<proteinExistence type="inferred from homology"/>
<dbReference type="GO" id="GO:0004521">
    <property type="term" value="F:RNA endonuclease activity"/>
    <property type="evidence" value="ECO:0007669"/>
    <property type="project" value="TreeGrafter"/>
</dbReference>
<dbReference type="PANTHER" id="PTHR33988:SF1">
    <property type="entry name" value="ENDORIBONUCLEASE MAZF7-RELATED"/>
    <property type="match status" value="1"/>
</dbReference>
<dbReference type="GO" id="GO:0006402">
    <property type="term" value="P:mRNA catabolic process"/>
    <property type="evidence" value="ECO:0007669"/>
    <property type="project" value="TreeGrafter"/>
</dbReference>
<accession>A0A1G6X8Y1</accession>